<comment type="caution">
    <text evidence="1">The sequence shown here is derived from an EMBL/GenBank/DDBJ whole genome shotgun (WGS) entry which is preliminary data.</text>
</comment>
<name>A0ABW5CZS6_9BACT</name>
<gene>
    <name evidence="1" type="ORF">ACFSKP_16740</name>
</gene>
<sequence length="101" mass="11501">MESLKLSHLNPSFRVEGSEKRRSLEIDHVLVTNPPQPSGKLKLMVLDEKDVTIYSQPLEQNSNQADAVVRIDKKFVFYDHLTVRVTSEPAESAFEITVTFN</sequence>
<evidence type="ECO:0000313" key="2">
    <source>
        <dbReference type="Proteomes" id="UP001597374"/>
    </source>
</evidence>
<accession>A0ABW5CZS6</accession>
<evidence type="ECO:0000313" key="1">
    <source>
        <dbReference type="EMBL" id="MFD2247917.1"/>
    </source>
</evidence>
<reference evidence="2" key="1">
    <citation type="journal article" date="2019" name="Int. J. Syst. Evol. Microbiol.">
        <title>The Global Catalogue of Microorganisms (GCM) 10K type strain sequencing project: providing services to taxonomists for standard genome sequencing and annotation.</title>
        <authorList>
            <consortium name="The Broad Institute Genomics Platform"/>
            <consortium name="The Broad Institute Genome Sequencing Center for Infectious Disease"/>
            <person name="Wu L."/>
            <person name="Ma J."/>
        </authorList>
    </citation>
    <scope>NUCLEOTIDE SEQUENCE [LARGE SCALE GENOMIC DNA]</scope>
    <source>
        <strain evidence="2">CGMCC 4.1782</strain>
    </source>
</reference>
<dbReference type="EMBL" id="JBHUIM010000002">
    <property type="protein sequence ID" value="MFD2247917.1"/>
    <property type="molecule type" value="Genomic_DNA"/>
</dbReference>
<keyword evidence="2" id="KW-1185">Reference proteome</keyword>
<protein>
    <submittedName>
        <fullName evidence="1">Uncharacterized protein</fullName>
    </submittedName>
</protein>
<proteinExistence type="predicted"/>
<dbReference type="Proteomes" id="UP001597374">
    <property type="component" value="Unassembled WGS sequence"/>
</dbReference>
<dbReference type="RefSeq" id="WP_250431165.1">
    <property type="nucleotide sequence ID" value="NZ_JALPRR010000003.1"/>
</dbReference>
<organism evidence="1 2">
    <name type="scientific">Pontibacter ruber</name>
    <dbReference type="NCBI Taxonomy" id="1343895"/>
    <lineage>
        <taxon>Bacteria</taxon>
        <taxon>Pseudomonadati</taxon>
        <taxon>Bacteroidota</taxon>
        <taxon>Cytophagia</taxon>
        <taxon>Cytophagales</taxon>
        <taxon>Hymenobacteraceae</taxon>
        <taxon>Pontibacter</taxon>
    </lineage>
</organism>